<sequence>MRLLFTFLFGLCTFAAFSQAVNAPLNRDYYHLLERLEVRNGKFSNSFHASMKPFNRKEIAKFLDSLDADNLNRKDKFNYNYLKNDNWEWVDSADYKNERGVFGHIYKTKPDFLNVHENEFDLHVNPVLALSLGQESMSDNRLYTNTRGLEVRGLINNKLGFYTFVGENQVVFANHVSNYIEEYNAVPNEGFWKPYGDNNEGVDFFTARGYISFQATKNINLQFGHDRFFIGNGERSLILSDFATGYLFLKAETNIWKLNYTNLFGLQTADVVLRGNQLSGTQNQYPRKFLSLHHLSYNITDNINIGIFEAIMSGDSSVAQNPIDPVYFNPIIFYRALEQQDGSSGNALVGMDFRALLLKRFSLYGQLVLDEFLIDNLRQGGWWANKWAVQTGLKYFNAFEIPNLDLQAEYNVARPFMYAHDSNFTNYANYKQPLAHPLGANFEEWVATLRYQITPRIHFQAKAVMAEFGTDTTQNNHFGGDVFKPNNNRYSHINPDTGSRWQFGHTIGQGESNQLRLIKMTLSVMPYHNVFVDLNYSIRNQNSEFGNNTSENNFYGVDLRWNIPKRENLF</sequence>
<dbReference type="STRING" id="1028.SAMN05661096_01116"/>
<dbReference type="Gene3D" id="2.40.160.130">
    <property type="entry name" value="Capsule assembly protein Wzi"/>
    <property type="match status" value="1"/>
</dbReference>
<evidence type="ECO:0000313" key="3">
    <source>
        <dbReference type="Proteomes" id="UP000193804"/>
    </source>
</evidence>
<evidence type="ECO:0000256" key="1">
    <source>
        <dbReference type="SAM" id="SignalP"/>
    </source>
</evidence>
<dbReference type="Proteomes" id="UP000193804">
    <property type="component" value="Unassembled WGS sequence"/>
</dbReference>
<dbReference type="OrthoDB" id="9808260at2"/>
<evidence type="ECO:0000313" key="2">
    <source>
        <dbReference type="EMBL" id="SMG20653.1"/>
    </source>
</evidence>
<accession>A0A1X7IZP1</accession>
<dbReference type="RefSeq" id="WP_085516091.1">
    <property type="nucleotide sequence ID" value="NZ_FXAW01000002.1"/>
</dbReference>
<reference evidence="3" key="1">
    <citation type="submission" date="2017-04" db="EMBL/GenBank/DDBJ databases">
        <authorList>
            <person name="Varghese N."/>
            <person name="Submissions S."/>
        </authorList>
    </citation>
    <scope>NUCLEOTIDE SEQUENCE [LARGE SCALE GENOMIC DNA]</scope>
    <source>
        <strain evidence="3">DSM 4125</strain>
    </source>
</reference>
<protein>
    <submittedName>
        <fullName evidence="2">Capsule assembly protein Wzi</fullName>
    </submittedName>
</protein>
<feature type="chain" id="PRO_5010865340" evidence="1">
    <location>
        <begin position="24"/>
        <end position="570"/>
    </location>
</feature>
<dbReference type="EMBL" id="FXAW01000002">
    <property type="protein sequence ID" value="SMG20653.1"/>
    <property type="molecule type" value="Genomic_DNA"/>
</dbReference>
<feature type="signal peptide" evidence="1">
    <location>
        <begin position="1"/>
        <end position="23"/>
    </location>
</feature>
<gene>
    <name evidence="2" type="ORF">SAMN05661096_01116</name>
</gene>
<proteinExistence type="predicted"/>
<dbReference type="InterPro" id="IPR038636">
    <property type="entry name" value="Wzi_sf"/>
</dbReference>
<dbReference type="Pfam" id="PF14052">
    <property type="entry name" value="Caps_assemb_Wzi"/>
    <property type="match status" value="1"/>
</dbReference>
<keyword evidence="1" id="KW-0732">Signal</keyword>
<dbReference type="AlphaFoldDB" id="A0A1X7IZP1"/>
<keyword evidence="3" id="KW-1185">Reference proteome</keyword>
<dbReference type="InterPro" id="IPR026950">
    <property type="entry name" value="Caps_assemb_Wzi"/>
</dbReference>
<organism evidence="2 3">
    <name type="scientific">Marivirga sericea</name>
    <dbReference type="NCBI Taxonomy" id="1028"/>
    <lineage>
        <taxon>Bacteria</taxon>
        <taxon>Pseudomonadati</taxon>
        <taxon>Bacteroidota</taxon>
        <taxon>Cytophagia</taxon>
        <taxon>Cytophagales</taxon>
        <taxon>Marivirgaceae</taxon>
        <taxon>Marivirga</taxon>
    </lineage>
</organism>
<name>A0A1X7IZP1_9BACT</name>